<evidence type="ECO:0000256" key="2">
    <source>
        <dbReference type="SAM" id="Phobius"/>
    </source>
</evidence>
<dbReference type="EMBL" id="JMCB01000004">
    <property type="protein sequence ID" value="KFE69620.1"/>
    <property type="molecule type" value="Genomic_DNA"/>
</dbReference>
<reference evidence="4 5" key="1">
    <citation type="submission" date="2014-04" db="EMBL/GenBank/DDBJ databases">
        <title>Genome assembly of Hyalangium minutum DSM 14724.</title>
        <authorList>
            <person name="Sharma G."/>
            <person name="Subramanian S."/>
        </authorList>
    </citation>
    <scope>NUCLEOTIDE SEQUENCE [LARGE SCALE GENOMIC DNA]</scope>
    <source>
        <strain evidence="4 5">DSM 14724</strain>
    </source>
</reference>
<sequence length="243" mass="24524">MNLLALLTLLVVVGLPAVGNAQAADAPATSSQPATAPPLITAPPEAAPAEQTSPAEQAPSDRPLRGHLLPPEWQSRRPNYFVPRVLAGTVLGTLAGTGGLIGGFLIGLALEKDCNPFDDVCSSDEIFVQTAPALLATGLLSSLTVYGIGSALHGEGALSTTLWGGFAGTGLGALLMVATQSYGGIVLIPPLAAIGALVAYELSDSEWEREQVKARLGGTSVQLVPVVGVTQGGGVLGGLAGRF</sequence>
<evidence type="ECO:0000313" key="4">
    <source>
        <dbReference type="EMBL" id="KFE69620.1"/>
    </source>
</evidence>
<evidence type="ECO:0000313" key="5">
    <source>
        <dbReference type="Proteomes" id="UP000028725"/>
    </source>
</evidence>
<organism evidence="4 5">
    <name type="scientific">Hyalangium minutum</name>
    <dbReference type="NCBI Taxonomy" id="394096"/>
    <lineage>
        <taxon>Bacteria</taxon>
        <taxon>Pseudomonadati</taxon>
        <taxon>Myxococcota</taxon>
        <taxon>Myxococcia</taxon>
        <taxon>Myxococcales</taxon>
        <taxon>Cystobacterineae</taxon>
        <taxon>Archangiaceae</taxon>
        <taxon>Hyalangium</taxon>
    </lineage>
</organism>
<feature type="transmembrane region" description="Helical" evidence="2">
    <location>
        <begin position="85"/>
        <end position="110"/>
    </location>
</feature>
<name>A0A085WPK7_9BACT</name>
<gene>
    <name evidence="4" type="ORF">DB31_6595</name>
</gene>
<comment type="caution">
    <text evidence="4">The sequence shown here is derived from an EMBL/GenBank/DDBJ whole genome shotgun (WGS) entry which is preliminary data.</text>
</comment>
<dbReference type="AlphaFoldDB" id="A0A085WPK7"/>
<keyword evidence="2" id="KW-0472">Membrane</keyword>
<protein>
    <submittedName>
        <fullName evidence="4">Uncharacterized protein</fullName>
    </submittedName>
</protein>
<feature type="signal peptide" evidence="3">
    <location>
        <begin position="1"/>
        <end position="23"/>
    </location>
</feature>
<keyword evidence="2" id="KW-0812">Transmembrane</keyword>
<evidence type="ECO:0000256" key="1">
    <source>
        <dbReference type="SAM" id="MobiDB-lite"/>
    </source>
</evidence>
<dbReference type="Proteomes" id="UP000028725">
    <property type="component" value="Unassembled WGS sequence"/>
</dbReference>
<proteinExistence type="predicted"/>
<feature type="region of interest" description="Disordered" evidence="1">
    <location>
        <begin position="26"/>
        <end position="71"/>
    </location>
</feature>
<feature type="transmembrane region" description="Helical" evidence="2">
    <location>
        <begin position="185"/>
        <end position="203"/>
    </location>
</feature>
<feature type="compositionally biased region" description="Low complexity" evidence="1">
    <location>
        <begin position="26"/>
        <end position="58"/>
    </location>
</feature>
<keyword evidence="2" id="KW-1133">Transmembrane helix</keyword>
<accession>A0A085WPK7</accession>
<feature type="transmembrane region" description="Helical" evidence="2">
    <location>
        <begin position="131"/>
        <end position="149"/>
    </location>
</feature>
<feature type="transmembrane region" description="Helical" evidence="2">
    <location>
        <begin position="161"/>
        <end position="178"/>
    </location>
</feature>
<dbReference type="RefSeq" id="WP_044186968.1">
    <property type="nucleotide sequence ID" value="NZ_JMCB01000004.1"/>
</dbReference>
<keyword evidence="3" id="KW-0732">Signal</keyword>
<keyword evidence="5" id="KW-1185">Reference proteome</keyword>
<evidence type="ECO:0000256" key="3">
    <source>
        <dbReference type="SAM" id="SignalP"/>
    </source>
</evidence>
<feature type="chain" id="PRO_5001800121" evidence="3">
    <location>
        <begin position="24"/>
        <end position="243"/>
    </location>
</feature>